<feature type="transmembrane region" description="Helical" evidence="5">
    <location>
        <begin position="21"/>
        <end position="44"/>
    </location>
</feature>
<dbReference type="AlphaFoldDB" id="A0A163G3K6"/>
<keyword evidence="6" id="KW-0175">Coiled coil</keyword>
<evidence type="ECO:0000256" key="3">
    <source>
        <dbReference type="ARBA" id="ARBA00022989"/>
    </source>
</evidence>
<reference evidence="7 8" key="1">
    <citation type="submission" date="2016-01" db="EMBL/GenBank/DDBJ databases">
        <title>Whole genome sequencing of Bhargavaea cecembensis T14.</title>
        <authorList>
            <person name="Hong K.W."/>
        </authorList>
    </citation>
    <scope>NUCLEOTIDE SEQUENCE [LARGE SCALE GENOMIC DNA]</scope>
    <source>
        <strain evidence="7 8">T14</strain>
    </source>
</reference>
<comment type="subunit">
    <text evidence="5">Forms a complex with TatA.</text>
</comment>
<comment type="caution">
    <text evidence="5">Lacks conserved residue(s) required for the propagation of feature annotation.</text>
</comment>
<keyword evidence="5" id="KW-1003">Cell membrane</keyword>
<dbReference type="Proteomes" id="UP000076490">
    <property type="component" value="Unassembled WGS sequence"/>
</dbReference>
<feature type="transmembrane region" description="Helical" evidence="5">
    <location>
        <begin position="154"/>
        <end position="180"/>
    </location>
</feature>
<keyword evidence="5" id="KW-0653">Protein transport</keyword>
<dbReference type="GO" id="GO:0065002">
    <property type="term" value="P:intracellular protein transmembrane transport"/>
    <property type="evidence" value="ECO:0007669"/>
    <property type="project" value="TreeGrafter"/>
</dbReference>
<feature type="transmembrane region" description="Helical" evidence="5">
    <location>
        <begin position="192"/>
        <end position="210"/>
    </location>
</feature>
<keyword evidence="2 5" id="KW-0812">Transmembrane</keyword>
<organism evidence="7 8">
    <name type="scientific">Bhargavaea cecembensis</name>
    <dbReference type="NCBI Taxonomy" id="394098"/>
    <lineage>
        <taxon>Bacteria</taxon>
        <taxon>Bacillati</taxon>
        <taxon>Bacillota</taxon>
        <taxon>Bacilli</taxon>
        <taxon>Bacillales</taxon>
        <taxon>Caryophanaceae</taxon>
        <taxon>Bhargavaea</taxon>
    </lineage>
</organism>
<evidence type="ECO:0000313" key="7">
    <source>
        <dbReference type="EMBL" id="KZE39666.1"/>
    </source>
</evidence>
<name>A0A163G3K6_9BACL</name>
<evidence type="ECO:0000256" key="5">
    <source>
        <dbReference type="HAMAP-Rule" id="MF_00902"/>
    </source>
</evidence>
<gene>
    <name evidence="5" type="primary">tatC</name>
    <name evidence="7" type="ORF">AV656_15725</name>
</gene>
<dbReference type="GO" id="GO:0009977">
    <property type="term" value="F:proton motive force dependent protein transmembrane transporter activity"/>
    <property type="evidence" value="ECO:0007669"/>
    <property type="project" value="TreeGrafter"/>
</dbReference>
<evidence type="ECO:0000313" key="8">
    <source>
        <dbReference type="Proteomes" id="UP000076490"/>
    </source>
</evidence>
<dbReference type="PANTHER" id="PTHR30371">
    <property type="entry name" value="SEC-INDEPENDENT PROTEIN TRANSLOCASE PROTEIN TATC"/>
    <property type="match status" value="1"/>
</dbReference>
<proteinExistence type="inferred from homology"/>
<dbReference type="PROSITE" id="PS01218">
    <property type="entry name" value="TATC"/>
    <property type="match status" value="1"/>
</dbReference>
<dbReference type="InterPro" id="IPR019820">
    <property type="entry name" value="Sec-indep_translocase_CS"/>
</dbReference>
<dbReference type="HAMAP" id="MF_00902">
    <property type="entry name" value="TatC"/>
    <property type="match status" value="1"/>
</dbReference>
<dbReference type="PRINTS" id="PR01840">
    <property type="entry name" value="TATCFAMILY"/>
</dbReference>
<evidence type="ECO:0000256" key="1">
    <source>
        <dbReference type="ARBA" id="ARBA00004141"/>
    </source>
</evidence>
<dbReference type="EMBL" id="LQNT01000002">
    <property type="protein sequence ID" value="KZE39666.1"/>
    <property type="molecule type" value="Genomic_DNA"/>
</dbReference>
<dbReference type="GO" id="GO:0043953">
    <property type="term" value="P:protein transport by the Tat complex"/>
    <property type="evidence" value="ECO:0007669"/>
    <property type="project" value="UniProtKB-UniRule"/>
</dbReference>
<dbReference type="PANTHER" id="PTHR30371:SF0">
    <property type="entry name" value="SEC-INDEPENDENT PROTEIN TRANSLOCASE PROTEIN TATC, CHLOROPLASTIC-RELATED"/>
    <property type="match status" value="1"/>
</dbReference>
<comment type="similarity">
    <text evidence="5">Belongs to the TatC family.</text>
</comment>
<sequence length="267" mass="31097">MNEKQLSIIEHIEELRKRLMIIVVFFVFAVAAGFFLAPPVIQFLQNSDEAEQFTLNAFNVADPMIIYLKVIMFVGFVLVSPVILYQLWAFIAPGLSETERRVTLSYIPYSFLLFLAGISFSYFILFPYVISFMTSLSDTLEIQQTIGINEYFNFLFQITVPFGIVFQLPVVLLFLSRLGILNPEVLVKFRKYSYFVLFVIAAFITPPDLFSHLFTTVPLIILYEISVSISRVGYKKYLKAEEKRQEEEREAERERILREQQERLNAE</sequence>
<feature type="transmembrane region" description="Helical" evidence="5">
    <location>
        <begin position="109"/>
        <end position="134"/>
    </location>
</feature>
<comment type="subcellular location">
    <subcellularLocation>
        <location evidence="5">Cell membrane</location>
        <topology evidence="5">Multi-pass membrane protein</topology>
    </subcellularLocation>
    <subcellularLocation>
        <location evidence="1">Membrane</location>
        <topology evidence="1">Multi-pass membrane protein</topology>
    </subcellularLocation>
</comment>
<feature type="transmembrane region" description="Helical" evidence="5">
    <location>
        <begin position="64"/>
        <end position="88"/>
    </location>
</feature>
<evidence type="ECO:0000256" key="4">
    <source>
        <dbReference type="ARBA" id="ARBA00023136"/>
    </source>
</evidence>
<dbReference type="OrthoDB" id="9777044at2"/>
<dbReference type="Pfam" id="PF00902">
    <property type="entry name" value="TatC"/>
    <property type="match status" value="1"/>
</dbReference>
<keyword evidence="5" id="KW-0811">Translocation</keyword>
<keyword evidence="3 5" id="KW-1133">Transmembrane helix</keyword>
<accession>A0A163G3K6</accession>
<dbReference type="RefSeq" id="WP_063178960.1">
    <property type="nucleotide sequence ID" value="NZ_LQNT01000002.1"/>
</dbReference>
<comment type="function">
    <text evidence="5">Part of the twin-arginine translocation (Tat) system that transports large folded proteins containing a characteristic twin-arginine motif in their signal peptide across membranes.</text>
</comment>
<evidence type="ECO:0000256" key="6">
    <source>
        <dbReference type="SAM" id="Coils"/>
    </source>
</evidence>
<comment type="caution">
    <text evidence="7">The sequence shown here is derived from an EMBL/GenBank/DDBJ whole genome shotgun (WGS) entry which is preliminary data.</text>
</comment>
<protein>
    <recommendedName>
        <fullName evidence="5">Sec-independent protein translocase protein TatC</fullName>
    </recommendedName>
</protein>
<dbReference type="GO" id="GO:0033281">
    <property type="term" value="C:TAT protein transport complex"/>
    <property type="evidence" value="ECO:0007669"/>
    <property type="project" value="UniProtKB-UniRule"/>
</dbReference>
<evidence type="ECO:0000256" key="2">
    <source>
        <dbReference type="ARBA" id="ARBA00022692"/>
    </source>
</evidence>
<dbReference type="NCBIfam" id="TIGR00945">
    <property type="entry name" value="tatC"/>
    <property type="match status" value="1"/>
</dbReference>
<keyword evidence="4 5" id="KW-0472">Membrane</keyword>
<dbReference type="InterPro" id="IPR002033">
    <property type="entry name" value="TatC"/>
</dbReference>
<keyword evidence="5" id="KW-0813">Transport</keyword>
<feature type="coiled-coil region" evidence="6">
    <location>
        <begin position="234"/>
        <end position="264"/>
    </location>
</feature>